<dbReference type="InParanoid" id="K5VRD5"/>
<gene>
    <name evidence="1" type="ORF">PHACADRAFT_107413</name>
</gene>
<sequence>MTADNCCQSETAVKTHFPHVPVKLDVWHCMMRYLAAVHGSVQNPQYRSVAAEFSSSILESRAEGGRPAVYRTKDEQERRLVMMYSRFEEKGVWSAAAAKVHADQLRHVRKGCLTRPRNDLRSDGSRIEGTHKMWNKIMQGQPSGLEMISALASDHVLRYNMRVIMQSKDFRPSAFITSTHGSHHLRLQDHIAQVWNALLDQLSADNKNEVVLARLPVMQNVSSGETFGLIPSEHAATFGGLYLKEEPTERHEVIAAPLQTSSAPALVAFSELSVTGIATSAPAATSGAATQPLATSRHPASAASTVTVTARQAVQGHLSASKLSDPLPLPADLNSQGLTRSQRIFAISSGMDPRSLHIDSDEEFYLFMDLRAEQQWRSFAMNSHKYVEATHLFNATLATRAREKGFPYVAKNPRAILDKLGEMETAVLKRIKHQSFTCTYAYHHFET</sequence>
<protein>
    <submittedName>
        <fullName evidence="1">Uncharacterized protein</fullName>
    </submittedName>
</protein>
<name>K5VRD5_PHACS</name>
<evidence type="ECO:0000313" key="2">
    <source>
        <dbReference type="Proteomes" id="UP000008370"/>
    </source>
</evidence>
<evidence type="ECO:0000313" key="1">
    <source>
        <dbReference type="EMBL" id="EKM49144.1"/>
    </source>
</evidence>
<dbReference type="AlphaFoldDB" id="K5VRD5"/>
<organism evidence="1 2">
    <name type="scientific">Phanerochaete carnosa (strain HHB-10118-sp)</name>
    <name type="common">White-rot fungus</name>
    <name type="synonym">Peniophora carnosa</name>
    <dbReference type="NCBI Taxonomy" id="650164"/>
    <lineage>
        <taxon>Eukaryota</taxon>
        <taxon>Fungi</taxon>
        <taxon>Dikarya</taxon>
        <taxon>Basidiomycota</taxon>
        <taxon>Agaricomycotina</taxon>
        <taxon>Agaricomycetes</taxon>
        <taxon>Polyporales</taxon>
        <taxon>Phanerochaetaceae</taxon>
        <taxon>Phanerochaete</taxon>
    </lineage>
</organism>
<dbReference type="KEGG" id="pco:PHACADRAFT_107413"/>
<dbReference type="RefSeq" id="XP_007402303.1">
    <property type="nucleotide sequence ID" value="XM_007402241.1"/>
</dbReference>
<reference evidence="1 2" key="1">
    <citation type="journal article" date="2012" name="BMC Genomics">
        <title>Comparative genomics of the white-rot fungi, Phanerochaete carnosa and P. chrysosporium, to elucidate the genetic basis of the distinct wood types they colonize.</title>
        <authorList>
            <person name="Suzuki H."/>
            <person name="MacDonald J."/>
            <person name="Syed K."/>
            <person name="Salamov A."/>
            <person name="Hori C."/>
            <person name="Aerts A."/>
            <person name="Henrissat B."/>
            <person name="Wiebenga A."/>
            <person name="vanKuyk P.A."/>
            <person name="Barry K."/>
            <person name="Lindquist E."/>
            <person name="LaButti K."/>
            <person name="Lapidus A."/>
            <person name="Lucas S."/>
            <person name="Coutinho P."/>
            <person name="Gong Y."/>
            <person name="Samejima M."/>
            <person name="Mahadevan R."/>
            <person name="Abou-Zaid M."/>
            <person name="de Vries R.P."/>
            <person name="Igarashi K."/>
            <person name="Yadav J.S."/>
            <person name="Grigoriev I.V."/>
            <person name="Master E.R."/>
        </authorList>
    </citation>
    <scope>NUCLEOTIDE SEQUENCE [LARGE SCALE GENOMIC DNA]</scope>
    <source>
        <strain evidence="1 2">HHB-10118-sp</strain>
    </source>
</reference>
<proteinExistence type="predicted"/>
<keyword evidence="2" id="KW-1185">Reference proteome</keyword>
<dbReference type="OrthoDB" id="2755889at2759"/>
<dbReference type="Proteomes" id="UP000008370">
    <property type="component" value="Unassembled WGS sequence"/>
</dbReference>
<dbReference type="EMBL" id="JH930533">
    <property type="protein sequence ID" value="EKM49144.1"/>
    <property type="molecule type" value="Genomic_DNA"/>
</dbReference>
<dbReference type="HOGENOM" id="CLU_017712_1_0_1"/>
<dbReference type="GeneID" id="18907462"/>
<accession>K5VRD5</accession>